<dbReference type="GO" id="GO:0140114">
    <property type="term" value="P:cellular detoxification of fluoride"/>
    <property type="evidence" value="ECO:0007669"/>
    <property type="project" value="UniProtKB-UniRule"/>
</dbReference>
<dbReference type="EMBL" id="QRAJ01000007">
    <property type="protein sequence ID" value="ROT86609.1"/>
    <property type="molecule type" value="Genomic_DNA"/>
</dbReference>
<keyword evidence="4 10" id="KW-1133">Transmembrane helix</keyword>
<comment type="subcellular location">
    <subcellularLocation>
        <location evidence="1 10">Cell membrane</location>
        <topology evidence="1 10">Multi-pass membrane protein</topology>
    </subcellularLocation>
</comment>
<dbReference type="Pfam" id="PF02537">
    <property type="entry name" value="CRCB"/>
    <property type="match status" value="1"/>
</dbReference>
<evidence type="ECO:0000256" key="10">
    <source>
        <dbReference type="HAMAP-Rule" id="MF_00454"/>
    </source>
</evidence>
<dbReference type="GO" id="GO:0062054">
    <property type="term" value="F:fluoride channel activity"/>
    <property type="evidence" value="ECO:0007669"/>
    <property type="project" value="UniProtKB-UniRule"/>
</dbReference>
<feature type="transmembrane region" description="Helical" evidence="10">
    <location>
        <begin position="31"/>
        <end position="54"/>
    </location>
</feature>
<evidence type="ECO:0000256" key="3">
    <source>
        <dbReference type="ARBA" id="ARBA00022692"/>
    </source>
</evidence>
<dbReference type="Proteomes" id="UP000285266">
    <property type="component" value="Unassembled WGS sequence"/>
</dbReference>
<dbReference type="RefSeq" id="WP_123645134.1">
    <property type="nucleotide sequence ID" value="NZ_JAKDJM010000022.1"/>
</dbReference>
<sequence length="119" mass="12560">MIVIAALCGGLGAVCRFLVDAWVNRRNRLSFPLGTLVVNLTACLLMGMVAGWVASHIGSEQFRLIVGTGFLGGYSTFSTASVEGVRLIRAGKPLEALVHTGGMLVLSVLATLMGFMLFT</sequence>
<comment type="caution">
    <text evidence="10">Lacks conserved residue(s) required for the propagation of feature annotation.</text>
</comment>
<accession>A0A423UD21</accession>
<dbReference type="HAMAP" id="MF_00454">
    <property type="entry name" value="FluC"/>
    <property type="match status" value="1"/>
</dbReference>
<evidence type="ECO:0000256" key="4">
    <source>
        <dbReference type="ARBA" id="ARBA00022989"/>
    </source>
</evidence>
<evidence type="ECO:0000256" key="9">
    <source>
        <dbReference type="ARBA" id="ARBA00049940"/>
    </source>
</evidence>
<dbReference type="GO" id="GO:0005886">
    <property type="term" value="C:plasma membrane"/>
    <property type="evidence" value="ECO:0007669"/>
    <property type="project" value="UniProtKB-SubCell"/>
</dbReference>
<comment type="activity regulation">
    <text evidence="10">Na(+) is not transported, but it plays an essential structural role and its presence is essential for fluoride channel function.</text>
</comment>
<keyword evidence="3 10" id="KW-0812">Transmembrane</keyword>
<feature type="transmembrane region" description="Helical" evidence="10">
    <location>
        <begin position="96"/>
        <end position="118"/>
    </location>
</feature>
<proteinExistence type="inferred from homology"/>
<evidence type="ECO:0000313" key="12">
    <source>
        <dbReference type="Proteomes" id="UP000285266"/>
    </source>
</evidence>
<evidence type="ECO:0000256" key="8">
    <source>
        <dbReference type="ARBA" id="ARBA00035585"/>
    </source>
</evidence>
<comment type="catalytic activity">
    <reaction evidence="8">
        <text>fluoride(in) = fluoride(out)</text>
        <dbReference type="Rhea" id="RHEA:76159"/>
        <dbReference type="ChEBI" id="CHEBI:17051"/>
    </reaction>
    <physiologicalReaction direction="left-to-right" evidence="8">
        <dbReference type="Rhea" id="RHEA:76160"/>
    </physiologicalReaction>
</comment>
<name>A0A423UD21_9BIFI</name>
<feature type="binding site" evidence="10">
    <location>
        <position position="75"/>
    </location>
    <ligand>
        <name>Na(+)</name>
        <dbReference type="ChEBI" id="CHEBI:29101"/>
        <note>structural</note>
    </ligand>
</feature>
<evidence type="ECO:0000313" key="11">
    <source>
        <dbReference type="EMBL" id="ROT86609.1"/>
    </source>
</evidence>
<keyword evidence="10" id="KW-0915">Sodium</keyword>
<evidence type="ECO:0000256" key="7">
    <source>
        <dbReference type="ARBA" id="ARBA00035120"/>
    </source>
</evidence>
<evidence type="ECO:0000256" key="5">
    <source>
        <dbReference type="ARBA" id="ARBA00023136"/>
    </source>
</evidence>
<comment type="function">
    <text evidence="9 10">Fluoride-specific ion channel. Important for reducing fluoride concentration in the cell, thus reducing its toxicity.</text>
</comment>
<keyword evidence="2 10" id="KW-1003">Cell membrane</keyword>
<keyword evidence="6 10" id="KW-0407">Ion channel</keyword>
<evidence type="ECO:0000256" key="1">
    <source>
        <dbReference type="ARBA" id="ARBA00004651"/>
    </source>
</evidence>
<protein>
    <recommendedName>
        <fullName evidence="10">Fluoride-specific ion channel FluC</fullName>
    </recommendedName>
</protein>
<dbReference type="GO" id="GO:0046872">
    <property type="term" value="F:metal ion binding"/>
    <property type="evidence" value="ECO:0007669"/>
    <property type="project" value="UniProtKB-KW"/>
</dbReference>
<dbReference type="AlphaFoldDB" id="A0A423UD21"/>
<dbReference type="PANTHER" id="PTHR28259">
    <property type="entry name" value="FLUORIDE EXPORT PROTEIN 1-RELATED"/>
    <property type="match status" value="1"/>
</dbReference>
<comment type="similarity">
    <text evidence="7 10">Belongs to the fluoride channel Fluc/FEX (TC 1.A.43) family.</text>
</comment>
<dbReference type="PANTHER" id="PTHR28259:SF1">
    <property type="entry name" value="FLUORIDE EXPORT PROTEIN 1-RELATED"/>
    <property type="match status" value="1"/>
</dbReference>
<dbReference type="InterPro" id="IPR003691">
    <property type="entry name" value="FluC"/>
</dbReference>
<dbReference type="NCBIfam" id="TIGR00494">
    <property type="entry name" value="crcB"/>
    <property type="match status" value="1"/>
</dbReference>
<organism evidence="11 12">
    <name type="scientific">Bifidobacterium mongoliense</name>
    <dbReference type="NCBI Taxonomy" id="518643"/>
    <lineage>
        <taxon>Bacteria</taxon>
        <taxon>Bacillati</taxon>
        <taxon>Actinomycetota</taxon>
        <taxon>Actinomycetes</taxon>
        <taxon>Bifidobacteriales</taxon>
        <taxon>Bifidobacteriaceae</taxon>
        <taxon>Bifidobacterium</taxon>
    </lineage>
</organism>
<gene>
    <name evidence="10" type="primary">fluC</name>
    <name evidence="10" type="synonym">crcB</name>
    <name evidence="11" type="ORF">BMONG18_1320</name>
</gene>
<keyword evidence="10" id="KW-0479">Metal-binding</keyword>
<evidence type="ECO:0000256" key="6">
    <source>
        <dbReference type="ARBA" id="ARBA00023303"/>
    </source>
</evidence>
<keyword evidence="10" id="KW-0813">Transport</keyword>
<comment type="caution">
    <text evidence="11">The sequence shown here is derived from an EMBL/GenBank/DDBJ whole genome shotgun (WGS) entry which is preliminary data.</text>
</comment>
<evidence type="ECO:0000256" key="2">
    <source>
        <dbReference type="ARBA" id="ARBA00022475"/>
    </source>
</evidence>
<reference evidence="11 12" key="1">
    <citation type="submission" date="2018-07" db="EMBL/GenBank/DDBJ databases">
        <title>The role of parmesan cheese in vectoring bovine microbiota.</title>
        <authorList>
            <person name="Lugli G.A."/>
            <person name="Milani C."/>
        </authorList>
    </citation>
    <scope>NUCLEOTIDE SEQUENCE [LARGE SCALE GENOMIC DNA]</scope>
    <source>
        <strain evidence="11 12">BMONG18</strain>
    </source>
</reference>
<feature type="binding site" evidence="10">
    <location>
        <position position="72"/>
    </location>
    <ligand>
        <name>Na(+)</name>
        <dbReference type="ChEBI" id="CHEBI:29101"/>
        <note>structural</note>
    </ligand>
</feature>
<keyword evidence="10" id="KW-0406">Ion transport</keyword>
<keyword evidence="5 10" id="KW-0472">Membrane</keyword>